<dbReference type="Gene3D" id="2.60.40.3800">
    <property type="match status" value="1"/>
</dbReference>
<feature type="domain" description="Gingipain propeptide" evidence="2">
    <location>
        <begin position="51"/>
        <end position="239"/>
    </location>
</feature>
<gene>
    <name evidence="3" type="ORF">METZ01_LOCUS304991</name>
</gene>
<protein>
    <recommendedName>
        <fullName evidence="2">Gingipain propeptide domain-containing protein</fullName>
    </recommendedName>
</protein>
<evidence type="ECO:0000256" key="1">
    <source>
        <dbReference type="SAM" id="Phobius"/>
    </source>
</evidence>
<dbReference type="InterPro" id="IPR012600">
    <property type="entry name" value="Propeptide_C25"/>
</dbReference>
<feature type="transmembrane region" description="Helical" evidence="1">
    <location>
        <begin position="21"/>
        <end position="42"/>
    </location>
</feature>
<dbReference type="EMBL" id="UINC01095781">
    <property type="protein sequence ID" value="SVC52137.1"/>
    <property type="molecule type" value="Genomic_DNA"/>
</dbReference>
<keyword evidence="1" id="KW-1133">Transmembrane helix</keyword>
<feature type="non-terminal residue" evidence="3">
    <location>
        <position position="376"/>
    </location>
</feature>
<organism evidence="3">
    <name type="scientific">marine metagenome</name>
    <dbReference type="NCBI Taxonomy" id="408172"/>
    <lineage>
        <taxon>unclassified sequences</taxon>
        <taxon>metagenomes</taxon>
        <taxon>ecological metagenomes</taxon>
    </lineage>
</organism>
<dbReference type="InterPro" id="IPR038490">
    <property type="entry name" value="Gingipain_propep_sf"/>
</dbReference>
<evidence type="ECO:0000259" key="2">
    <source>
        <dbReference type="Pfam" id="PF08126"/>
    </source>
</evidence>
<dbReference type="Pfam" id="PF08126">
    <property type="entry name" value="Propeptide_C25"/>
    <property type="match status" value="1"/>
</dbReference>
<keyword evidence="1" id="KW-0812">Transmembrane</keyword>
<evidence type="ECO:0000313" key="3">
    <source>
        <dbReference type="EMBL" id="SVC52137.1"/>
    </source>
</evidence>
<dbReference type="GO" id="GO:0004197">
    <property type="term" value="F:cysteine-type endopeptidase activity"/>
    <property type="evidence" value="ECO:0007669"/>
    <property type="project" value="InterPro"/>
</dbReference>
<accession>A0A382MWH3</accession>
<dbReference type="AlphaFoldDB" id="A0A382MWH3"/>
<reference evidence="3" key="1">
    <citation type="submission" date="2018-05" db="EMBL/GenBank/DDBJ databases">
        <authorList>
            <person name="Lanie J.A."/>
            <person name="Ng W.-L."/>
            <person name="Kazmierczak K.M."/>
            <person name="Andrzejewski T.M."/>
            <person name="Davidsen T.M."/>
            <person name="Wayne K.J."/>
            <person name="Tettelin H."/>
            <person name="Glass J.I."/>
            <person name="Rusch D."/>
            <person name="Podicherti R."/>
            <person name="Tsui H.-C.T."/>
            <person name="Winkler M.E."/>
        </authorList>
    </citation>
    <scope>NUCLEOTIDE SEQUENCE</scope>
</reference>
<sequence>MEMLKRLLPDRLMFCTEPRRPVFLWVLLSPILTMCLLLPAIFPEYLYASINDDIRLVRSDAKGVTFEYVPEPVHRDTLSLYGELFDVLTIDGCITTTQQGHPQIPLRQVLIGLPPDAVPAVSVVESPYLEQSGYRLAPAPLLSSDENAVRLDPNGYNISGFAPLNPVEVGAIGVLRGLHVLPIALAPVSFNAGDSRIRVYDRIQIDIRFNKPTGTILPAIRPGNDRLSAVFETTIINAEIALPWRQTKAMLPPRRVNSFGPGEWYKITLSDTGFYLLDRETLEAGGLNIANLDPRTIRLFNGGGRTLPQDVDAPRPELREMAVRVTGESDGRFDDGDQVVFYASALKGWAYDQPNNSFTSFKNPYTDTNVYWLNTG</sequence>
<keyword evidence="1" id="KW-0472">Membrane</keyword>
<name>A0A382MWH3_9ZZZZ</name>
<proteinExistence type="predicted"/>